<protein>
    <submittedName>
        <fullName evidence="2">Uncharacterized protein</fullName>
    </submittedName>
</protein>
<dbReference type="AlphaFoldDB" id="A0A7L4ZQQ5"/>
<keyword evidence="1" id="KW-0472">Membrane</keyword>
<evidence type="ECO:0000313" key="2">
    <source>
        <dbReference type="EMBL" id="QHI38506.1"/>
    </source>
</evidence>
<keyword evidence="3" id="KW-1185">Reference proteome</keyword>
<dbReference type="RefSeq" id="WP_160131053.1">
    <property type="nucleotide sequence ID" value="NZ_CP019288.1"/>
</dbReference>
<accession>A0A7L4ZQQ5</accession>
<keyword evidence="1" id="KW-0812">Transmembrane</keyword>
<dbReference type="KEGG" id="kan:IMCC3317_38990"/>
<dbReference type="Proteomes" id="UP000464657">
    <property type="component" value="Chromosome"/>
</dbReference>
<feature type="transmembrane region" description="Helical" evidence="1">
    <location>
        <begin position="63"/>
        <end position="83"/>
    </location>
</feature>
<reference evidence="2 3" key="1">
    <citation type="journal article" date="2013" name="Int. J. Syst. Evol. Microbiol.">
        <title>Kordia antarctica sp. nov., isolated from Antarctic seawater.</title>
        <authorList>
            <person name="Baek K."/>
            <person name="Choi A."/>
            <person name="Kang I."/>
            <person name="Lee K."/>
            <person name="Cho J.C."/>
        </authorList>
    </citation>
    <scope>NUCLEOTIDE SEQUENCE [LARGE SCALE GENOMIC DNA]</scope>
    <source>
        <strain evidence="2 3">IMCC3317</strain>
    </source>
</reference>
<proteinExistence type="predicted"/>
<gene>
    <name evidence="2" type="ORF">IMCC3317_38990</name>
</gene>
<dbReference type="EMBL" id="CP019288">
    <property type="protein sequence ID" value="QHI38506.1"/>
    <property type="molecule type" value="Genomic_DNA"/>
</dbReference>
<dbReference type="OrthoDB" id="1449518at2"/>
<organism evidence="2 3">
    <name type="scientific">Kordia antarctica</name>
    <dbReference type="NCBI Taxonomy" id="1218801"/>
    <lineage>
        <taxon>Bacteria</taxon>
        <taxon>Pseudomonadati</taxon>
        <taxon>Bacteroidota</taxon>
        <taxon>Flavobacteriia</taxon>
        <taxon>Flavobacteriales</taxon>
        <taxon>Flavobacteriaceae</taxon>
        <taxon>Kordia</taxon>
    </lineage>
</organism>
<name>A0A7L4ZQQ5_9FLAO</name>
<evidence type="ECO:0000256" key="1">
    <source>
        <dbReference type="SAM" id="Phobius"/>
    </source>
</evidence>
<evidence type="ECO:0000313" key="3">
    <source>
        <dbReference type="Proteomes" id="UP000464657"/>
    </source>
</evidence>
<sequence>MRPTHQLQPISIPIESTQNHSDFFSRGMLTSSYKEEIKENFRNLKSNSLFSLKQLVKTNQLRFTSAIGTILKVSVFVIAYLIVYTN</sequence>
<keyword evidence="1" id="KW-1133">Transmembrane helix</keyword>